<dbReference type="Pfam" id="PF02597">
    <property type="entry name" value="ThiS"/>
    <property type="match status" value="1"/>
</dbReference>
<dbReference type="InterPro" id="IPR012675">
    <property type="entry name" value="Beta-grasp_dom_sf"/>
</dbReference>
<dbReference type="InParanoid" id="A0A212PX55"/>
<protein>
    <submittedName>
        <fullName evidence="1">Molybdopterin converting factor, small subunit</fullName>
    </submittedName>
</protein>
<dbReference type="InterPro" id="IPR003749">
    <property type="entry name" value="ThiS/MoaD-like"/>
</dbReference>
<name>A0A212PX55_9CHLR</name>
<dbReference type="InterPro" id="IPR016155">
    <property type="entry name" value="Mopterin_synth/thiamin_S_b"/>
</dbReference>
<proteinExistence type="predicted"/>
<dbReference type="RefSeq" id="WP_088569976.1">
    <property type="nucleotide sequence ID" value="NZ_FYEK01000003.1"/>
</dbReference>
<evidence type="ECO:0000313" key="2">
    <source>
        <dbReference type="Proteomes" id="UP000197025"/>
    </source>
</evidence>
<keyword evidence="2" id="KW-1185">Reference proteome</keyword>
<dbReference type="OrthoDB" id="166110at2"/>
<dbReference type="EMBL" id="FYEK01000003">
    <property type="protein sequence ID" value="SNB51655.1"/>
    <property type="molecule type" value="Genomic_DNA"/>
</dbReference>
<dbReference type="Proteomes" id="UP000197025">
    <property type="component" value="Unassembled WGS sequence"/>
</dbReference>
<reference evidence="2" key="1">
    <citation type="submission" date="2017-06" db="EMBL/GenBank/DDBJ databases">
        <authorList>
            <person name="Varghese N."/>
            <person name="Submissions S."/>
        </authorList>
    </citation>
    <scope>NUCLEOTIDE SEQUENCE [LARGE SCALE GENOMIC DNA]</scope>
    <source>
        <strain evidence="2">JAD2</strain>
    </source>
</reference>
<dbReference type="AlphaFoldDB" id="A0A212PX55"/>
<dbReference type="CDD" id="cd17040">
    <property type="entry name" value="Ubl_MoaD_like"/>
    <property type="match status" value="1"/>
</dbReference>
<organism evidence="1 2">
    <name type="scientific">Thermoflexus hugenholtzii JAD2</name>
    <dbReference type="NCBI Taxonomy" id="877466"/>
    <lineage>
        <taxon>Bacteria</taxon>
        <taxon>Bacillati</taxon>
        <taxon>Chloroflexota</taxon>
        <taxon>Thermoflexia</taxon>
        <taxon>Thermoflexales</taxon>
        <taxon>Thermoflexaceae</taxon>
        <taxon>Thermoflexus</taxon>
    </lineage>
</organism>
<dbReference type="SUPFAM" id="SSF54285">
    <property type="entry name" value="MoaD/ThiS"/>
    <property type="match status" value="1"/>
</dbReference>
<accession>A0A212PX55</accession>
<evidence type="ECO:0000313" key="1">
    <source>
        <dbReference type="EMBL" id="SNB51655.1"/>
    </source>
</evidence>
<gene>
    <name evidence="1" type="ORF">SAMN02746019_00021870</name>
</gene>
<dbReference type="Gene3D" id="3.10.20.30">
    <property type="match status" value="1"/>
</dbReference>
<sequence>MQVKVQVYAILRQYIPGAYQGPLILEVPEGTTVGQLIERLPIPRELARVVFVNGIRQEPDWVLREGDEVGIFPPIAGGAPEPGVKDAAAPTPILDRAKGLVLE</sequence>